<dbReference type="RefSeq" id="WP_183952935.1">
    <property type="nucleotide sequence ID" value="NZ_JACIDH010000024.1"/>
</dbReference>
<accession>A0A7W6AER4</accession>
<dbReference type="PANTHER" id="PTHR43760:SF1">
    <property type="entry name" value="ENDORIBONUCLEASE L-PSP_CHORISMATE MUTASE-LIKE DOMAIN-CONTAINING PROTEIN"/>
    <property type="match status" value="1"/>
</dbReference>
<dbReference type="Pfam" id="PF14588">
    <property type="entry name" value="YjgF_endoribonc"/>
    <property type="match status" value="1"/>
</dbReference>
<reference evidence="2 3" key="1">
    <citation type="submission" date="2020-08" db="EMBL/GenBank/DDBJ databases">
        <title>Genomic Encyclopedia of Type Strains, Phase IV (KMG-IV): sequencing the most valuable type-strain genomes for metagenomic binning, comparative biology and taxonomic classification.</title>
        <authorList>
            <person name="Goeker M."/>
        </authorList>
    </citation>
    <scope>NUCLEOTIDE SEQUENCE [LARGE SCALE GENOMIC DNA]</scope>
    <source>
        <strain evidence="2 3">DSM 19512</strain>
    </source>
</reference>
<gene>
    <name evidence="2" type="ORF">GGR48_003361</name>
</gene>
<dbReference type="CDD" id="cd02199">
    <property type="entry name" value="YjgF_YER057c_UK114_like_1"/>
    <property type="match status" value="1"/>
</dbReference>
<keyword evidence="3" id="KW-1185">Reference proteome</keyword>
<protein>
    <submittedName>
        <fullName evidence="2">Enamine deaminase RidA (YjgF/YER057c/UK114 family)</fullName>
    </submittedName>
</protein>
<dbReference type="Proteomes" id="UP000538670">
    <property type="component" value="Unassembled WGS sequence"/>
</dbReference>
<name>A0A7W6AER4_9SPHN</name>
<dbReference type="InterPro" id="IPR013813">
    <property type="entry name" value="Endoribo_LPSP/chorism_mut-like"/>
</dbReference>
<dbReference type="EMBL" id="JACIDH010000024">
    <property type="protein sequence ID" value="MBB3880908.1"/>
    <property type="molecule type" value="Genomic_DNA"/>
</dbReference>
<dbReference type="InterPro" id="IPR035959">
    <property type="entry name" value="RutC-like_sf"/>
</dbReference>
<comment type="caution">
    <text evidence="2">The sequence shown here is derived from an EMBL/GenBank/DDBJ whole genome shotgun (WGS) entry which is preliminary data.</text>
</comment>
<evidence type="ECO:0000313" key="2">
    <source>
        <dbReference type="EMBL" id="MBB3880908.1"/>
    </source>
</evidence>
<dbReference type="SUPFAM" id="SSF55298">
    <property type="entry name" value="YjgF-like"/>
    <property type="match status" value="1"/>
</dbReference>
<organism evidence="2 3">
    <name type="scientific">Sphingomonas pseudosanguinis</name>
    <dbReference type="NCBI Taxonomy" id="413712"/>
    <lineage>
        <taxon>Bacteria</taxon>
        <taxon>Pseudomonadati</taxon>
        <taxon>Pseudomonadota</taxon>
        <taxon>Alphaproteobacteria</taxon>
        <taxon>Sphingomonadales</taxon>
        <taxon>Sphingomonadaceae</taxon>
        <taxon>Sphingomonas</taxon>
    </lineage>
</organism>
<dbReference type="AlphaFoldDB" id="A0A7W6AER4"/>
<dbReference type="PANTHER" id="PTHR43760">
    <property type="entry name" value="ENDORIBONUCLEASE-RELATED"/>
    <property type="match status" value="1"/>
</dbReference>
<evidence type="ECO:0000313" key="3">
    <source>
        <dbReference type="Proteomes" id="UP000538670"/>
    </source>
</evidence>
<proteinExistence type="predicted"/>
<dbReference type="Gene3D" id="3.30.1330.40">
    <property type="entry name" value="RutC-like"/>
    <property type="match status" value="1"/>
</dbReference>
<feature type="domain" description="Endoribonuclease L-PSP/chorismate mutase-like" evidence="1">
    <location>
        <begin position="6"/>
        <end position="138"/>
    </location>
</feature>
<evidence type="ECO:0000259" key="1">
    <source>
        <dbReference type="Pfam" id="PF14588"/>
    </source>
</evidence>
<sequence>MSRIAARLTELGIALPEAAAPVANYVPFAASGTIVHISGQLSRGSEDIRGTVGQDVDLETAVRAARLCAINLISQFRAACDGDLERVSRVLRLGGFVQAGPGFDAIPDVINGASDLMVDVFGDRGRHARSAVGVYRIPLGYAVEVDAVIEVASGA</sequence>